<dbReference type="OrthoDB" id="10392110at2759"/>
<name>A0A7J9BN76_GOSGO</name>
<feature type="transmembrane region" description="Helical" evidence="1">
    <location>
        <begin position="30"/>
        <end position="52"/>
    </location>
</feature>
<dbReference type="Proteomes" id="UP000593579">
    <property type="component" value="Unassembled WGS sequence"/>
</dbReference>
<evidence type="ECO:0000313" key="3">
    <source>
        <dbReference type="Proteomes" id="UP000593579"/>
    </source>
</evidence>
<protein>
    <submittedName>
        <fullName evidence="2">Uncharacterized protein</fullName>
    </submittedName>
</protein>
<dbReference type="AlphaFoldDB" id="A0A7J9BN76"/>
<accession>A0A7J9BN76</accession>
<keyword evidence="1" id="KW-0812">Transmembrane</keyword>
<feature type="non-terminal residue" evidence="2">
    <location>
        <position position="1"/>
    </location>
</feature>
<keyword evidence="3" id="KW-1185">Reference proteome</keyword>
<keyword evidence="1" id="KW-0472">Membrane</keyword>
<keyword evidence="1" id="KW-1133">Transmembrane helix</keyword>
<comment type="caution">
    <text evidence="2">The sequence shown here is derived from an EMBL/GenBank/DDBJ whole genome shotgun (WGS) entry which is preliminary data.</text>
</comment>
<proteinExistence type="predicted"/>
<sequence length="69" mass="7359">TLNFGCGAESPSSPPPPLPSWTFNLSDRRLVPLLGVVMGVAKQMGLAMNVIAMKDMLISLLSQPYLASK</sequence>
<organism evidence="2 3">
    <name type="scientific">Gossypium gossypioides</name>
    <name type="common">Mexican cotton</name>
    <name type="synonym">Selera gossypioides</name>
    <dbReference type="NCBI Taxonomy" id="34282"/>
    <lineage>
        <taxon>Eukaryota</taxon>
        <taxon>Viridiplantae</taxon>
        <taxon>Streptophyta</taxon>
        <taxon>Embryophyta</taxon>
        <taxon>Tracheophyta</taxon>
        <taxon>Spermatophyta</taxon>
        <taxon>Magnoliopsida</taxon>
        <taxon>eudicotyledons</taxon>
        <taxon>Gunneridae</taxon>
        <taxon>Pentapetalae</taxon>
        <taxon>rosids</taxon>
        <taxon>malvids</taxon>
        <taxon>Malvales</taxon>
        <taxon>Malvaceae</taxon>
        <taxon>Malvoideae</taxon>
        <taxon>Gossypium</taxon>
    </lineage>
</organism>
<evidence type="ECO:0000313" key="2">
    <source>
        <dbReference type="EMBL" id="MBA0737632.1"/>
    </source>
</evidence>
<gene>
    <name evidence="2" type="ORF">Gogos_011086</name>
</gene>
<reference evidence="2 3" key="1">
    <citation type="journal article" date="2019" name="Genome Biol. Evol.">
        <title>Insights into the evolution of the New World diploid cottons (Gossypium, subgenus Houzingenia) based on genome sequencing.</title>
        <authorList>
            <person name="Grover C.E."/>
            <person name="Arick M.A. 2nd"/>
            <person name="Thrash A."/>
            <person name="Conover J.L."/>
            <person name="Sanders W.S."/>
            <person name="Peterson D.G."/>
            <person name="Frelichowski J.E."/>
            <person name="Scheffler J.A."/>
            <person name="Scheffler B.E."/>
            <person name="Wendel J.F."/>
        </authorList>
    </citation>
    <scope>NUCLEOTIDE SEQUENCE [LARGE SCALE GENOMIC DNA]</scope>
    <source>
        <strain evidence="2">5</strain>
        <tissue evidence="2">Leaf</tissue>
    </source>
</reference>
<evidence type="ECO:0000256" key="1">
    <source>
        <dbReference type="SAM" id="Phobius"/>
    </source>
</evidence>
<dbReference type="EMBL" id="JABEZY010000004">
    <property type="protein sequence ID" value="MBA0737632.1"/>
    <property type="molecule type" value="Genomic_DNA"/>
</dbReference>
<feature type="non-terminal residue" evidence="2">
    <location>
        <position position="69"/>
    </location>
</feature>